<accession>A0ABW3HKV8</accession>
<dbReference type="InterPro" id="IPR018060">
    <property type="entry name" value="HTH_AraC"/>
</dbReference>
<dbReference type="SMART" id="SM00342">
    <property type="entry name" value="HTH_ARAC"/>
    <property type="match status" value="1"/>
</dbReference>
<evidence type="ECO:0000313" key="5">
    <source>
        <dbReference type="EMBL" id="MFD0958151.1"/>
    </source>
</evidence>
<evidence type="ECO:0000256" key="1">
    <source>
        <dbReference type="ARBA" id="ARBA00023015"/>
    </source>
</evidence>
<evidence type="ECO:0000313" key="6">
    <source>
        <dbReference type="Proteomes" id="UP001596989"/>
    </source>
</evidence>
<evidence type="ECO:0000259" key="4">
    <source>
        <dbReference type="PROSITE" id="PS01124"/>
    </source>
</evidence>
<reference evidence="6" key="1">
    <citation type="journal article" date="2019" name="Int. J. Syst. Evol. Microbiol.">
        <title>The Global Catalogue of Microorganisms (GCM) 10K type strain sequencing project: providing services to taxonomists for standard genome sequencing and annotation.</title>
        <authorList>
            <consortium name="The Broad Institute Genomics Platform"/>
            <consortium name="The Broad Institute Genome Sequencing Center for Infectious Disease"/>
            <person name="Wu L."/>
            <person name="Ma J."/>
        </authorList>
    </citation>
    <scope>NUCLEOTIDE SEQUENCE [LARGE SCALE GENOMIC DNA]</scope>
    <source>
        <strain evidence="6">CCUG 59129</strain>
    </source>
</reference>
<organism evidence="5 6">
    <name type="scientific">Paenibacillus chungangensis</name>
    <dbReference type="NCBI Taxonomy" id="696535"/>
    <lineage>
        <taxon>Bacteria</taxon>
        <taxon>Bacillati</taxon>
        <taxon>Bacillota</taxon>
        <taxon>Bacilli</taxon>
        <taxon>Bacillales</taxon>
        <taxon>Paenibacillaceae</taxon>
        <taxon>Paenibacillus</taxon>
    </lineage>
</organism>
<dbReference type="InterPro" id="IPR014710">
    <property type="entry name" value="RmlC-like_jellyroll"/>
</dbReference>
<dbReference type="Gene3D" id="2.60.120.10">
    <property type="entry name" value="Jelly Rolls"/>
    <property type="match status" value="1"/>
</dbReference>
<dbReference type="Gene3D" id="1.10.10.60">
    <property type="entry name" value="Homeodomain-like"/>
    <property type="match status" value="2"/>
</dbReference>
<dbReference type="PROSITE" id="PS01124">
    <property type="entry name" value="HTH_ARAC_FAMILY_2"/>
    <property type="match status" value="1"/>
</dbReference>
<sequence length="309" mass="36296">MTSDTSFRHPNIRLYNPAEFSPSIHWSEHQYVPHNFKGDVRRLYDYELMYVYSGTMTVAFEDMSEPIRYEAGDLLILAPALRHSIHLNSQSDSLVHLLGIHFDLYDELDITIDRDMVVSEEEVHPERFCYWPVHEGEDRLPVFARCYRSIPPDIVQAMEEIADEHKLKKPGHQVACRGYMLIILTAISRLQQDNKRNAAAFYRDQLLELVHDMQNQIHLPYPNATLAAQLNVSEDHFIRLFKMTFALSPQQFLQHIRHQSAKRLLRETKQSIQQIGEQVGYEDIHNFSHVFKKWQGVSPREYRNTHSIL</sequence>
<feature type="domain" description="HTH araC/xylS-type" evidence="4">
    <location>
        <begin position="204"/>
        <end position="305"/>
    </location>
</feature>
<gene>
    <name evidence="5" type="ORF">ACFQ2I_01975</name>
</gene>
<comment type="caution">
    <text evidence="5">The sequence shown here is derived from an EMBL/GenBank/DDBJ whole genome shotgun (WGS) entry which is preliminary data.</text>
</comment>
<protein>
    <submittedName>
        <fullName evidence="5">Helix-turn-helix domain-containing protein</fullName>
    </submittedName>
</protein>
<name>A0ABW3HKV8_9BACL</name>
<dbReference type="PANTHER" id="PTHR43280">
    <property type="entry name" value="ARAC-FAMILY TRANSCRIPTIONAL REGULATOR"/>
    <property type="match status" value="1"/>
</dbReference>
<dbReference type="Proteomes" id="UP001596989">
    <property type="component" value="Unassembled WGS sequence"/>
</dbReference>
<dbReference type="EMBL" id="JBHTJZ010000004">
    <property type="protein sequence ID" value="MFD0958151.1"/>
    <property type="molecule type" value="Genomic_DNA"/>
</dbReference>
<dbReference type="InterPro" id="IPR009057">
    <property type="entry name" value="Homeodomain-like_sf"/>
</dbReference>
<dbReference type="SUPFAM" id="SSF51215">
    <property type="entry name" value="Regulatory protein AraC"/>
    <property type="match status" value="1"/>
</dbReference>
<dbReference type="PRINTS" id="PR00032">
    <property type="entry name" value="HTHARAC"/>
</dbReference>
<proteinExistence type="predicted"/>
<evidence type="ECO:0000256" key="3">
    <source>
        <dbReference type="ARBA" id="ARBA00023163"/>
    </source>
</evidence>
<keyword evidence="3" id="KW-0804">Transcription</keyword>
<keyword evidence="6" id="KW-1185">Reference proteome</keyword>
<dbReference type="Pfam" id="PF12833">
    <property type="entry name" value="HTH_18"/>
    <property type="match status" value="1"/>
</dbReference>
<dbReference type="InterPro" id="IPR037923">
    <property type="entry name" value="HTH-like"/>
</dbReference>
<dbReference type="SUPFAM" id="SSF46689">
    <property type="entry name" value="Homeodomain-like"/>
    <property type="match status" value="2"/>
</dbReference>
<dbReference type="PANTHER" id="PTHR43280:SF2">
    <property type="entry name" value="HTH-TYPE TRANSCRIPTIONAL REGULATOR EXSA"/>
    <property type="match status" value="1"/>
</dbReference>
<dbReference type="RefSeq" id="WP_377561799.1">
    <property type="nucleotide sequence ID" value="NZ_JBHTJZ010000004.1"/>
</dbReference>
<keyword evidence="1" id="KW-0805">Transcription regulation</keyword>
<keyword evidence="2" id="KW-0238">DNA-binding</keyword>
<dbReference type="InterPro" id="IPR020449">
    <property type="entry name" value="Tscrpt_reg_AraC-type_HTH"/>
</dbReference>
<evidence type="ECO:0000256" key="2">
    <source>
        <dbReference type="ARBA" id="ARBA00023125"/>
    </source>
</evidence>